<protein>
    <submittedName>
        <fullName evidence="2">Uncharacterized protein</fullName>
    </submittedName>
</protein>
<organism evidence="1 2">
    <name type="scientific">Parascaris equorum</name>
    <name type="common">Equine roundworm</name>
    <dbReference type="NCBI Taxonomy" id="6256"/>
    <lineage>
        <taxon>Eukaryota</taxon>
        <taxon>Metazoa</taxon>
        <taxon>Ecdysozoa</taxon>
        <taxon>Nematoda</taxon>
        <taxon>Chromadorea</taxon>
        <taxon>Rhabditida</taxon>
        <taxon>Spirurina</taxon>
        <taxon>Ascaridomorpha</taxon>
        <taxon>Ascaridoidea</taxon>
        <taxon>Ascarididae</taxon>
        <taxon>Parascaris</taxon>
    </lineage>
</organism>
<proteinExistence type="predicted"/>
<dbReference type="Proteomes" id="UP000887564">
    <property type="component" value="Unplaced"/>
</dbReference>
<evidence type="ECO:0000313" key="2">
    <source>
        <dbReference type="WBParaSite" id="PEQ_0000960101-mRNA-1"/>
    </source>
</evidence>
<evidence type="ECO:0000313" key="1">
    <source>
        <dbReference type="Proteomes" id="UP000887564"/>
    </source>
</evidence>
<accession>A0A914S5U2</accession>
<dbReference type="WBParaSite" id="PEQ_0000960101-mRNA-1">
    <property type="protein sequence ID" value="PEQ_0000960101-mRNA-1"/>
    <property type="gene ID" value="PEQ_0000960101"/>
</dbReference>
<reference evidence="2" key="1">
    <citation type="submission" date="2022-11" db="UniProtKB">
        <authorList>
            <consortium name="WormBaseParasite"/>
        </authorList>
    </citation>
    <scope>IDENTIFICATION</scope>
</reference>
<dbReference type="AlphaFoldDB" id="A0A914S5U2"/>
<name>A0A914S5U2_PAREQ</name>
<keyword evidence="1" id="KW-1185">Reference proteome</keyword>
<sequence length="33" mass="3689">MPAQNTVCRSLSESIAHATFVSLCKSSFFRRLT</sequence>